<keyword evidence="3" id="KW-0479">Metal-binding</keyword>
<dbReference type="GO" id="GO:0005737">
    <property type="term" value="C:cytoplasm"/>
    <property type="evidence" value="ECO:0007669"/>
    <property type="project" value="InterPro"/>
</dbReference>
<dbReference type="GO" id="GO:0006796">
    <property type="term" value="P:phosphate-containing compound metabolic process"/>
    <property type="evidence" value="ECO:0007669"/>
    <property type="project" value="InterPro"/>
</dbReference>
<dbReference type="EMBL" id="CP121195">
    <property type="protein sequence ID" value="XBH13906.1"/>
    <property type="molecule type" value="Genomic_DNA"/>
</dbReference>
<evidence type="ECO:0000256" key="1">
    <source>
        <dbReference type="ARBA" id="ARBA00001946"/>
    </source>
</evidence>
<evidence type="ECO:0000313" key="7">
    <source>
        <dbReference type="EMBL" id="XBH13906.1"/>
    </source>
</evidence>
<dbReference type="EMBL" id="CP121194">
    <property type="protein sequence ID" value="XBH10477.1"/>
    <property type="molecule type" value="Genomic_DNA"/>
</dbReference>
<comment type="cofactor">
    <cofactor evidence="1">
        <name>Mg(2+)</name>
        <dbReference type="ChEBI" id="CHEBI:18420"/>
    </cofactor>
</comment>
<evidence type="ECO:0000313" key="6">
    <source>
        <dbReference type="EMBL" id="XBH10477.1"/>
    </source>
</evidence>
<keyword evidence="5" id="KW-0460">Magnesium</keyword>
<evidence type="ECO:0000256" key="5">
    <source>
        <dbReference type="ARBA" id="ARBA00022842"/>
    </source>
</evidence>
<dbReference type="Gene3D" id="3.90.80.10">
    <property type="entry name" value="Inorganic pyrophosphatase"/>
    <property type="match status" value="1"/>
</dbReference>
<dbReference type="InterPro" id="IPR008162">
    <property type="entry name" value="Pyrophosphatase"/>
</dbReference>
<evidence type="ECO:0000256" key="4">
    <source>
        <dbReference type="ARBA" id="ARBA00022801"/>
    </source>
</evidence>
<dbReference type="PANTHER" id="PTHR10286">
    <property type="entry name" value="INORGANIC PYROPHOSPHATASE"/>
    <property type="match status" value="1"/>
</dbReference>
<dbReference type="PROSITE" id="PS00387">
    <property type="entry name" value="PPASE"/>
    <property type="match status" value="1"/>
</dbReference>
<organism evidence="6">
    <name type="scientific">Edaphobacter paludis</name>
    <dbReference type="NCBI Taxonomy" id="3035702"/>
    <lineage>
        <taxon>Bacteria</taxon>
        <taxon>Pseudomonadati</taxon>
        <taxon>Acidobacteriota</taxon>
        <taxon>Terriglobia</taxon>
        <taxon>Terriglobales</taxon>
        <taxon>Acidobacteriaceae</taxon>
        <taxon>Edaphobacter</taxon>
    </lineage>
</organism>
<dbReference type="GO" id="GO:0004427">
    <property type="term" value="F:inorganic diphosphate phosphatase activity"/>
    <property type="evidence" value="ECO:0007669"/>
    <property type="project" value="UniProtKB-EC"/>
</dbReference>
<dbReference type="InterPro" id="IPR036649">
    <property type="entry name" value="Pyrophosphatase_sf"/>
</dbReference>
<reference evidence="6" key="1">
    <citation type="submission" date="2023-03" db="EMBL/GenBank/DDBJ databases">
        <title>Edaphobacter sp.</title>
        <authorList>
            <person name="Huber K.J."/>
            <person name="Papendorf J."/>
            <person name="Pilke C."/>
            <person name="Bunk B."/>
            <person name="Sproeer C."/>
            <person name="Pester M."/>
        </authorList>
    </citation>
    <scope>NUCLEOTIDE SEQUENCE</scope>
    <source>
        <strain evidence="6">DSM 109919</strain>
        <strain evidence="7">DSM 109920</strain>
    </source>
</reference>
<dbReference type="KEGG" id="epl:P4G45_01775"/>
<accession>A0AAU7CXU6</accession>
<evidence type="ECO:0000256" key="2">
    <source>
        <dbReference type="ARBA" id="ARBA00012146"/>
    </source>
</evidence>
<sequence>MSKHSSTAKALSDPTQLRAIDKKDGLLQVIIETPKNSRNKYAFDVEQRIFSLKSVLPAGMAFPYDFGFLPSTLAGDGDPIDVLVLMDEPAFPGCLLRARLIGVIEGEQLDGKKRIRNDRLVAIAEANHSYTNVKRLKDLPLQFVKELEIFFVNYHQLEGKQYKLLGCKGSAAAQTLIKQAQKAA</sequence>
<protein>
    <recommendedName>
        <fullName evidence="2">inorganic diphosphatase</fullName>
        <ecNumber evidence="2">3.6.1.1</ecNumber>
    </recommendedName>
</protein>
<dbReference type="SUPFAM" id="SSF50324">
    <property type="entry name" value="Inorganic pyrophosphatase"/>
    <property type="match status" value="1"/>
</dbReference>
<keyword evidence="4" id="KW-0378">Hydrolase</keyword>
<evidence type="ECO:0000256" key="3">
    <source>
        <dbReference type="ARBA" id="ARBA00022723"/>
    </source>
</evidence>
<dbReference type="AlphaFoldDB" id="A0AAU7CXU6"/>
<dbReference type="RefSeq" id="WP_348267983.1">
    <property type="nucleotide sequence ID" value="NZ_CP121194.1"/>
</dbReference>
<dbReference type="Pfam" id="PF00719">
    <property type="entry name" value="Pyrophosphatase"/>
    <property type="match status" value="1"/>
</dbReference>
<accession>A0AAU7DAT8</accession>
<proteinExistence type="predicted"/>
<name>A0AAU7CXU6_9BACT</name>
<dbReference type="EC" id="3.6.1.1" evidence="2"/>
<gene>
    <name evidence="6" type="ORF">P4G45_01775</name>
    <name evidence="7" type="ORF">P8936_01745</name>
</gene>
<dbReference type="GO" id="GO:0000287">
    <property type="term" value="F:magnesium ion binding"/>
    <property type="evidence" value="ECO:0007669"/>
    <property type="project" value="InterPro"/>
</dbReference>